<protein>
    <submittedName>
        <fullName evidence="1">Uncharacterized protein</fullName>
    </submittedName>
</protein>
<reference evidence="1" key="1">
    <citation type="submission" date="2023-08" db="EMBL/GenBank/DDBJ databases">
        <title>A de novo genome assembly of Solanum verrucosum Schlechtendal, a Mexican diploid species geographically isolated from the other diploid A-genome species in potato relatives.</title>
        <authorList>
            <person name="Hosaka K."/>
        </authorList>
    </citation>
    <scope>NUCLEOTIDE SEQUENCE</scope>
    <source>
        <tissue evidence="1">Young leaves</tissue>
    </source>
</reference>
<feature type="non-terminal residue" evidence="1">
    <location>
        <position position="1"/>
    </location>
</feature>
<dbReference type="EMBL" id="CP133615">
    <property type="protein sequence ID" value="WMV25924.1"/>
    <property type="molecule type" value="Genomic_DNA"/>
</dbReference>
<accession>A0AAF0QU27</accession>
<evidence type="ECO:0000313" key="2">
    <source>
        <dbReference type="Proteomes" id="UP001234989"/>
    </source>
</evidence>
<name>A0AAF0QU27_SOLVR</name>
<proteinExistence type="predicted"/>
<gene>
    <name evidence="1" type="ORF">MTR67_019309</name>
</gene>
<keyword evidence="2" id="KW-1185">Reference proteome</keyword>
<dbReference type="Proteomes" id="UP001234989">
    <property type="component" value="Chromosome 4"/>
</dbReference>
<sequence length="39" mass="4582">SNIPTSKRHNLLIRTRNRVNLAALERSFQDNSNHICKYT</sequence>
<dbReference type="AlphaFoldDB" id="A0AAF0QU27"/>
<evidence type="ECO:0000313" key="1">
    <source>
        <dbReference type="EMBL" id="WMV25924.1"/>
    </source>
</evidence>
<organism evidence="1 2">
    <name type="scientific">Solanum verrucosum</name>
    <dbReference type="NCBI Taxonomy" id="315347"/>
    <lineage>
        <taxon>Eukaryota</taxon>
        <taxon>Viridiplantae</taxon>
        <taxon>Streptophyta</taxon>
        <taxon>Embryophyta</taxon>
        <taxon>Tracheophyta</taxon>
        <taxon>Spermatophyta</taxon>
        <taxon>Magnoliopsida</taxon>
        <taxon>eudicotyledons</taxon>
        <taxon>Gunneridae</taxon>
        <taxon>Pentapetalae</taxon>
        <taxon>asterids</taxon>
        <taxon>lamiids</taxon>
        <taxon>Solanales</taxon>
        <taxon>Solanaceae</taxon>
        <taxon>Solanoideae</taxon>
        <taxon>Solaneae</taxon>
        <taxon>Solanum</taxon>
    </lineage>
</organism>